<dbReference type="Pfam" id="PF12730">
    <property type="entry name" value="ABC2_membrane_4"/>
    <property type="match status" value="1"/>
</dbReference>
<feature type="transmembrane region" description="Helical" evidence="1">
    <location>
        <begin position="54"/>
        <end position="76"/>
    </location>
</feature>
<keyword evidence="1" id="KW-0472">Membrane</keyword>
<feature type="transmembrane region" description="Helical" evidence="1">
    <location>
        <begin position="144"/>
        <end position="166"/>
    </location>
</feature>
<keyword evidence="3" id="KW-1185">Reference proteome</keyword>
<evidence type="ECO:0000313" key="3">
    <source>
        <dbReference type="Proteomes" id="UP000654947"/>
    </source>
</evidence>
<dbReference type="EMBL" id="BMXL01000006">
    <property type="protein sequence ID" value="GHD22074.1"/>
    <property type="molecule type" value="Genomic_DNA"/>
</dbReference>
<dbReference type="Proteomes" id="UP000654947">
    <property type="component" value="Unassembled WGS sequence"/>
</dbReference>
<evidence type="ECO:0000313" key="2">
    <source>
        <dbReference type="EMBL" id="GHD22074.1"/>
    </source>
</evidence>
<name>A0A918XAS2_9ACTN</name>
<dbReference type="AlphaFoldDB" id="A0A918XAS2"/>
<feature type="transmembrane region" description="Helical" evidence="1">
    <location>
        <begin position="227"/>
        <end position="247"/>
    </location>
</feature>
<dbReference type="RefSeq" id="WP_017577011.1">
    <property type="nucleotide sequence ID" value="NZ_BMXL01000006.1"/>
</dbReference>
<protein>
    <submittedName>
        <fullName evidence="2">Uncharacterized protein</fullName>
    </submittedName>
</protein>
<reference evidence="2 3" key="1">
    <citation type="journal article" date="2014" name="Int. J. Syst. Evol. Microbiol.">
        <title>Complete genome sequence of Corynebacterium casei LMG S-19264T (=DSM 44701T), isolated from a smear-ripened cheese.</title>
        <authorList>
            <consortium name="US DOE Joint Genome Institute (JGI-PGF)"/>
            <person name="Walter F."/>
            <person name="Albersmeier A."/>
            <person name="Kalinowski J."/>
            <person name="Ruckert C."/>
        </authorList>
    </citation>
    <scope>NUCLEOTIDE SEQUENCE [LARGE SCALE GENOMIC DNA]</scope>
    <source>
        <strain evidence="2 3">KCTC 19473</strain>
    </source>
</reference>
<proteinExistence type="predicted"/>
<feature type="transmembrane region" description="Helical" evidence="1">
    <location>
        <begin position="173"/>
        <end position="196"/>
    </location>
</feature>
<comment type="caution">
    <text evidence="2">The sequence shown here is derived from an EMBL/GenBank/DDBJ whole genome shotgun (WGS) entry which is preliminary data.</text>
</comment>
<keyword evidence="1" id="KW-1133">Transmembrane helix</keyword>
<keyword evidence="1" id="KW-0812">Transmembrane</keyword>
<evidence type="ECO:0000256" key="1">
    <source>
        <dbReference type="SAM" id="Phobius"/>
    </source>
</evidence>
<feature type="transmembrane region" description="Helical" evidence="1">
    <location>
        <begin position="21"/>
        <end position="42"/>
    </location>
</feature>
<sequence>MIAPSVANEFAKMRRLRVAPVLMAMVVGVVALSCYAFTAPGFTDSLEDPDAAPWGHMLAGLAFAVPLVSPILLAVLASRQVDIEHQGSGWLLAQTSGLAPGRLCRAKFAATGSLIVLATLVQSALVAALGLLAGITVEFPAGQWLGYTAAAVVVNLIILALHLLLAARVTNQLVGLGAGVLGVFVALSSTGMPPWLSHFFPPWGYYALATPVDLARSGVIALDPHHLSVLALGLVGAVLFLAATRLFDRQEA</sequence>
<accession>A0A918XAS2</accession>
<feature type="transmembrane region" description="Helical" evidence="1">
    <location>
        <begin position="108"/>
        <end position="132"/>
    </location>
</feature>
<organism evidence="2 3">
    <name type="scientific">Nocardiopsis kunsanensis</name>
    <dbReference type="NCBI Taxonomy" id="141693"/>
    <lineage>
        <taxon>Bacteria</taxon>
        <taxon>Bacillati</taxon>
        <taxon>Actinomycetota</taxon>
        <taxon>Actinomycetes</taxon>
        <taxon>Streptosporangiales</taxon>
        <taxon>Nocardiopsidaceae</taxon>
        <taxon>Nocardiopsis</taxon>
    </lineage>
</organism>
<gene>
    <name evidence="2" type="ORF">GCM10007147_15960</name>
</gene>